<dbReference type="PROSITE" id="PS50305">
    <property type="entry name" value="SIRTUIN"/>
    <property type="match status" value="1"/>
</dbReference>
<dbReference type="PANTHER" id="PTHR11085">
    <property type="entry name" value="NAD-DEPENDENT PROTEIN DEACYLASE SIRTUIN-5, MITOCHONDRIAL-RELATED"/>
    <property type="match status" value="1"/>
</dbReference>
<dbReference type="Gene3D" id="3.40.50.1220">
    <property type="entry name" value="TPP-binding domain"/>
    <property type="match status" value="1"/>
</dbReference>
<dbReference type="InterPro" id="IPR050134">
    <property type="entry name" value="NAD-dep_sirtuin_deacylases"/>
</dbReference>
<protein>
    <recommendedName>
        <fullName evidence="10">Deacetylase sirtuin-type domain-containing protein</fullName>
    </recommendedName>
</protein>
<proteinExistence type="predicted"/>
<dbReference type="InterPro" id="IPR026590">
    <property type="entry name" value="Ssirtuin_cat_dom"/>
</dbReference>
<evidence type="ECO:0000256" key="9">
    <source>
        <dbReference type="SAM" id="MobiDB-lite"/>
    </source>
</evidence>
<feature type="region of interest" description="Disordered" evidence="9">
    <location>
        <begin position="314"/>
        <end position="335"/>
    </location>
</feature>
<dbReference type="Gene3D" id="3.30.1600.10">
    <property type="entry name" value="SIR2/SIRT2 'Small Domain"/>
    <property type="match status" value="1"/>
</dbReference>
<dbReference type="EMBL" id="JTDF01021631">
    <property type="protein sequence ID" value="KAF8561588.1"/>
    <property type="molecule type" value="Genomic_DNA"/>
</dbReference>
<comment type="catalytic activity">
    <reaction evidence="6">
        <text>N(6)-hexadecanoyl-L-lysyl-[protein] + NAD(+) + H2O = 2''-O-hexadecanoyl-ADP-D-ribose + nicotinamide + L-lysyl-[protein]</text>
        <dbReference type="Rhea" id="RHEA:70563"/>
        <dbReference type="Rhea" id="RHEA-COMP:9752"/>
        <dbReference type="Rhea" id="RHEA-COMP:14175"/>
        <dbReference type="ChEBI" id="CHEBI:15377"/>
        <dbReference type="ChEBI" id="CHEBI:17154"/>
        <dbReference type="ChEBI" id="CHEBI:29969"/>
        <dbReference type="ChEBI" id="CHEBI:57540"/>
        <dbReference type="ChEBI" id="CHEBI:138936"/>
        <dbReference type="ChEBI" id="CHEBI:189673"/>
    </reaction>
    <physiologicalReaction direction="left-to-right" evidence="6">
        <dbReference type="Rhea" id="RHEA:70564"/>
    </physiologicalReaction>
</comment>
<evidence type="ECO:0000256" key="7">
    <source>
        <dbReference type="ARBA" id="ARBA00048905"/>
    </source>
</evidence>
<dbReference type="GO" id="GO:0017136">
    <property type="term" value="F:histone deacetylase activity, NAD-dependent"/>
    <property type="evidence" value="ECO:0007669"/>
    <property type="project" value="TreeGrafter"/>
</dbReference>
<sequence>MSDIDLSSLKDALNSECATFPQLKSLDLEGISDIIKAGKVKNVIVMAGAGISTAAGIPDFRSPQSGIYDNLDEYNLPFPLAVFSIDYFHIDPSPFFKVAKRLYRPDAKPTLTHYFFRLLNEKHLLKRLYTQVRRVYCVQLIHQNVDGLERLAGIDDTVVVEAHGTFNTGHCVKCKKLYDFEYMKNLILDDKIPRCVDKDCNDVVKPDIVFFGEQLPRKFFTSRGDFDVCDLLIIIGTSLTVTPFSLMVDQVRSGVPRLYINRDVPKIGFNGIPWDDPKNKSDVVFRGDADVGITRLAELLGWKDELLELKRKTDEQLDESKPVGADSTSNTGSSK</sequence>
<dbReference type="GO" id="GO:0046872">
    <property type="term" value="F:metal ion binding"/>
    <property type="evidence" value="ECO:0007669"/>
    <property type="project" value="UniProtKB-KW"/>
</dbReference>
<keyword evidence="3 8" id="KW-0479">Metal-binding</keyword>
<evidence type="ECO:0000256" key="8">
    <source>
        <dbReference type="PROSITE-ProRule" id="PRU00236"/>
    </source>
</evidence>
<dbReference type="AlphaFoldDB" id="A0A8T0D4D3"/>
<dbReference type="InterPro" id="IPR029035">
    <property type="entry name" value="DHS-like_NAD/FAD-binding_dom"/>
</dbReference>
<evidence type="ECO:0000256" key="3">
    <source>
        <dbReference type="ARBA" id="ARBA00022723"/>
    </source>
</evidence>
<keyword evidence="4 8" id="KW-0862">Zinc</keyword>
<dbReference type="PANTHER" id="PTHR11085:SF6">
    <property type="entry name" value="NAD-DEPENDENT PROTEIN DEACETYLASE SIRTUIN-2"/>
    <property type="match status" value="1"/>
</dbReference>
<comment type="caution">
    <text evidence="11">The sequence shown here is derived from an EMBL/GenBank/DDBJ whole genome shotgun (WGS) entry which is preliminary data.</text>
</comment>
<dbReference type="OrthoDB" id="420264at2759"/>
<reference evidence="11 12" key="1">
    <citation type="submission" date="2019-07" db="EMBL/GenBank/DDBJ databases">
        <title>Annotation for the trematode Paragonimus westermani.</title>
        <authorList>
            <person name="Choi Y.-J."/>
        </authorList>
    </citation>
    <scope>NUCLEOTIDE SEQUENCE [LARGE SCALE GENOMIC DNA]</scope>
    <source>
        <strain evidence="11">180907_Pwestermani</strain>
    </source>
</reference>
<feature type="active site" description="Proton acceptor" evidence="8">
    <location>
        <position position="163"/>
    </location>
</feature>
<feature type="binding site" evidence="8">
    <location>
        <position position="174"/>
    </location>
    <ligand>
        <name>Zn(2+)</name>
        <dbReference type="ChEBI" id="CHEBI:29105"/>
    </ligand>
</feature>
<dbReference type="Proteomes" id="UP000699462">
    <property type="component" value="Unassembled WGS sequence"/>
</dbReference>
<evidence type="ECO:0000256" key="6">
    <source>
        <dbReference type="ARBA" id="ARBA00048378"/>
    </source>
</evidence>
<dbReference type="GO" id="GO:0070403">
    <property type="term" value="F:NAD+ binding"/>
    <property type="evidence" value="ECO:0007669"/>
    <property type="project" value="InterPro"/>
</dbReference>
<evidence type="ECO:0000313" key="12">
    <source>
        <dbReference type="Proteomes" id="UP000699462"/>
    </source>
</evidence>
<dbReference type="InterPro" id="IPR026591">
    <property type="entry name" value="Sirtuin_cat_small_dom_sf"/>
</dbReference>
<comment type="cofactor">
    <cofactor evidence="1">
        <name>Zn(2+)</name>
        <dbReference type="ChEBI" id="CHEBI:29105"/>
    </cofactor>
</comment>
<keyword evidence="2" id="KW-0808">Transferase</keyword>
<evidence type="ECO:0000256" key="5">
    <source>
        <dbReference type="ARBA" id="ARBA00023027"/>
    </source>
</evidence>
<evidence type="ECO:0000259" key="10">
    <source>
        <dbReference type="PROSITE" id="PS50305"/>
    </source>
</evidence>
<feature type="compositionally biased region" description="Polar residues" evidence="9">
    <location>
        <begin position="326"/>
        <end position="335"/>
    </location>
</feature>
<dbReference type="GO" id="GO:0005634">
    <property type="term" value="C:nucleus"/>
    <property type="evidence" value="ECO:0007669"/>
    <property type="project" value="TreeGrafter"/>
</dbReference>
<evidence type="ECO:0000256" key="1">
    <source>
        <dbReference type="ARBA" id="ARBA00001947"/>
    </source>
</evidence>
<comment type="catalytic activity">
    <reaction evidence="7">
        <text>N(6)-tetradecanoyl-L-lysyl-[protein] + NAD(+) + H2O = 2''-O-tetradecanoyl-ADP-D-ribose + nicotinamide + L-lysyl-[protein]</text>
        <dbReference type="Rhea" id="RHEA:70567"/>
        <dbReference type="Rhea" id="RHEA-COMP:9752"/>
        <dbReference type="Rhea" id="RHEA-COMP:15437"/>
        <dbReference type="ChEBI" id="CHEBI:15377"/>
        <dbReference type="ChEBI" id="CHEBI:17154"/>
        <dbReference type="ChEBI" id="CHEBI:29969"/>
        <dbReference type="ChEBI" id="CHEBI:57540"/>
        <dbReference type="ChEBI" id="CHEBI:141129"/>
        <dbReference type="ChEBI" id="CHEBI:189674"/>
    </reaction>
    <physiologicalReaction direction="left-to-right" evidence="7">
        <dbReference type="Rhea" id="RHEA:70568"/>
    </physiologicalReaction>
</comment>
<feature type="domain" description="Deacetylase sirtuin-type" evidence="10">
    <location>
        <begin position="21"/>
        <end position="303"/>
    </location>
</feature>
<keyword evidence="12" id="KW-1185">Reference proteome</keyword>
<gene>
    <name evidence="11" type="ORF">P879_08852</name>
</gene>
<dbReference type="InterPro" id="IPR003000">
    <property type="entry name" value="Sirtuin"/>
</dbReference>
<accession>A0A8T0D4D3</accession>
<evidence type="ECO:0000256" key="4">
    <source>
        <dbReference type="ARBA" id="ARBA00022833"/>
    </source>
</evidence>
<keyword evidence="5" id="KW-0520">NAD</keyword>
<feature type="binding site" evidence="8">
    <location>
        <position position="200"/>
    </location>
    <ligand>
        <name>Zn(2+)</name>
        <dbReference type="ChEBI" id="CHEBI:29105"/>
    </ligand>
</feature>
<name>A0A8T0D4D3_9TREM</name>
<evidence type="ECO:0000256" key="2">
    <source>
        <dbReference type="ARBA" id="ARBA00022679"/>
    </source>
</evidence>
<feature type="binding site" evidence="8">
    <location>
        <position position="195"/>
    </location>
    <ligand>
        <name>Zn(2+)</name>
        <dbReference type="ChEBI" id="CHEBI:29105"/>
    </ligand>
</feature>
<dbReference type="SUPFAM" id="SSF52467">
    <property type="entry name" value="DHS-like NAD/FAD-binding domain"/>
    <property type="match status" value="1"/>
</dbReference>
<dbReference type="Pfam" id="PF02146">
    <property type="entry name" value="SIR2"/>
    <property type="match status" value="1"/>
</dbReference>
<evidence type="ECO:0000313" key="11">
    <source>
        <dbReference type="EMBL" id="KAF8561588.1"/>
    </source>
</evidence>
<feature type="binding site" evidence="8">
    <location>
        <position position="171"/>
    </location>
    <ligand>
        <name>Zn(2+)</name>
        <dbReference type="ChEBI" id="CHEBI:29105"/>
    </ligand>
</feature>
<organism evidence="11 12">
    <name type="scientific">Paragonimus westermani</name>
    <dbReference type="NCBI Taxonomy" id="34504"/>
    <lineage>
        <taxon>Eukaryota</taxon>
        <taxon>Metazoa</taxon>
        <taxon>Spiralia</taxon>
        <taxon>Lophotrochozoa</taxon>
        <taxon>Platyhelminthes</taxon>
        <taxon>Trematoda</taxon>
        <taxon>Digenea</taxon>
        <taxon>Plagiorchiida</taxon>
        <taxon>Troglotremata</taxon>
        <taxon>Troglotrematidae</taxon>
        <taxon>Paragonimus</taxon>
    </lineage>
</organism>